<dbReference type="AlphaFoldDB" id="A0A368H6L2"/>
<organism evidence="1 2">
    <name type="scientific">Ancylostoma caninum</name>
    <name type="common">Dog hookworm</name>
    <dbReference type="NCBI Taxonomy" id="29170"/>
    <lineage>
        <taxon>Eukaryota</taxon>
        <taxon>Metazoa</taxon>
        <taxon>Ecdysozoa</taxon>
        <taxon>Nematoda</taxon>
        <taxon>Chromadorea</taxon>
        <taxon>Rhabditida</taxon>
        <taxon>Rhabditina</taxon>
        <taxon>Rhabditomorpha</taxon>
        <taxon>Strongyloidea</taxon>
        <taxon>Ancylostomatidae</taxon>
        <taxon>Ancylostomatinae</taxon>
        <taxon>Ancylostoma</taxon>
    </lineage>
</organism>
<evidence type="ECO:0000313" key="2">
    <source>
        <dbReference type="Proteomes" id="UP000252519"/>
    </source>
</evidence>
<gene>
    <name evidence="1" type="ORF">ANCCAN_02953</name>
</gene>
<dbReference type="EMBL" id="JOJR01000018">
    <property type="protein sequence ID" value="RCN50940.1"/>
    <property type="molecule type" value="Genomic_DNA"/>
</dbReference>
<accession>A0A368H6L2</accession>
<name>A0A368H6L2_ANCCA</name>
<keyword evidence="2" id="KW-1185">Reference proteome</keyword>
<comment type="caution">
    <text evidence="1">The sequence shown here is derived from an EMBL/GenBank/DDBJ whole genome shotgun (WGS) entry which is preliminary data.</text>
</comment>
<dbReference type="Proteomes" id="UP000252519">
    <property type="component" value="Unassembled WGS sequence"/>
</dbReference>
<dbReference type="OrthoDB" id="10386664at2759"/>
<proteinExistence type="predicted"/>
<sequence>MSSNAYTFKNSSADYEIYNLSAEFQFCFVRVTFSSDSCSVIDYDFGGLDFENATSLAACTVKGVDAPAGEEVNATEGTDEGQTKRIQCHCNDSDLCATEQKTFENFLREQIALIPNQTTVYHCLLEFFENSSYIPRSNASKVPIPTPLLRYVLYMNSFPLHRSEDMVRALQNWFKKRGARKKKPSLCAMQYSNQ</sequence>
<protein>
    <submittedName>
        <fullName evidence="1">Uncharacterized protein</fullName>
    </submittedName>
</protein>
<evidence type="ECO:0000313" key="1">
    <source>
        <dbReference type="EMBL" id="RCN50940.1"/>
    </source>
</evidence>
<reference evidence="1 2" key="1">
    <citation type="submission" date="2014-10" db="EMBL/GenBank/DDBJ databases">
        <title>Draft genome of the hookworm Ancylostoma caninum.</title>
        <authorList>
            <person name="Mitreva M."/>
        </authorList>
    </citation>
    <scope>NUCLEOTIDE SEQUENCE [LARGE SCALE GENOMIC DNA]</scope>
    <source>
        <strain evidence="1 2">Baltimore</strain>
    </source>
</reference>